<accession>A0A6A6YYM5</accession>
<organism evidence="2">
    <name type="scientific">Mytilinidion resinicola</name>
    <dbReference type="NCBI Taxonomy" id="574789"/>
    <lineage>
        <taxon>Eukaryota</taxon>
        <taxon>Fungi</taxon>
        <taxon>Dikarya</taxon>
        <taxon>Ascomycota</taxon>
        <taxon>Pezizomycotina</taxon>
        <taxon>Dothideomycetes</taxon>
        <taxon>Pleosporomycetidae</taxon>
        <taxon>Mytilinidiales</taxon>
        <taxon>Mytilinidiaceae</taxon>
        <taxon>Mytilinidion</taxon>
    </lineage>
</organism>
<feature type="transmembrane region" description="Helical" evidence="1">
    <location>
        <begin position="167"/>
        <end position="188"/>
    </location>
</feature>
<protein>
    <recommendedName>
        <fullName evidence="5">Integral membrane protein</fullName>
    </recommendedName>
</protein>
<evidence type="ECO:0008006" key="5">
    <source>
        <dbReference type="Google" id="ProtNLM"/>
    </source>
</evidence>
<keyword evidence="1" id="KW-0812">Transmembrane</keyword>
<evidence type="ECO:0000313" key="2">
    <source>
        <dbReference type="EMBL" id="KAF2813599.1"/>
    </source>
</evidence>
<evidence type="ECO:0000256" key="1">
    <source>
        <dbReference type="SAM" id="Phobius"/>
    </source>
</evidence>
<evidence type="ECO:0000313" key="4">
    <source>
        <dbReference type="RefSeq" id="XP_033580563.1"/>
    </source>
</evidence>
<sequence>MKGLWHLPTQTIDVGGTGVVAFDALGAGLVTIMTCFTIALRPKEWPQAKMIYTGMIFLCIFFILNWIDIMIRHYRTPVTYDYLLFACVNHIFRVFSDIFVLWGACRLMRRYHTLRREPYGISAVFAVLIFIGAYQICLLFSLAFTWLGFADLHAINDIAKARSAFEVTFSTFMFIGTLSILGIWAGFYQWTAITPFDYEVNSHFLHPLTSEPPTNLPQQWRKAALTCTLIFLALRSFTDLITIGQQNRSPAHLPTILRARDVTYGLFSLPMTICIPVAIPANKSADPLVARKDEVMSDLTTRIIRRLRVITQNCTKTAPDIDEFLEGFEDGKAARNSTFAASLAWERAYMVNDEVGRLRSVYRGWTPIQKWRGAAVDTGPVEPQWSSESVRRGG</sequence>
<feature type="transmembrane region" description="Helical" evidence="1">
    <location>
        <begin position="20"/>
        <end position="40"/>
    </location>
</feature>
<dbReference type="AlphaFoldDB" id="A0A6A6YYM5"/>
<keyword evidence="1" id="KW-1133">Transmembrane helix</keyword>
<proteinExistence type="predicted"/>
<feature type="transmembrane region" description="Helical" evidence="1">
    <location>
        <begin position="52"/>
        <end position="71"/>
    </location>
</feature>
<dbReference type="GeneID" id="54466121"/>
<dbReference type="Proteomes" id="UP000504636">
    <property type="component" value="Unplaced"/>
</dbReference>
<reference evidence="4" key="3">
    <citation type="submission" date="2025-04" db="UniProtKB">
        <authorList>
            <consortium name="RefSeq"/>
        </authorList>
    </citation>
    <scope>IDENTIFICATION</scope>
    <source>
        <strain evidence="4">CBS 304.34</strain>
    </source>
</reference>
<keyword evidence="1" id="KW-0472">Membrane</keyword>
<dbReference type="EMBL" id="MU003696">
    <property type="protein sequence ID" value="KAF2813599.1"/>
    <property type="molecule type" value="Genomic_DNA"/>
</dbReference>
<keyword evidence="3" id="KW-1185">Reference proteome</keyword>
<feature type="transmembrane region" description="Helical" evidence="1">
    <location>
        <begin position="123"/>
        <end position="147"/>
    </location>
</feature>
<dbReference type="OrthoDB" id="5383650at2759"/>
<reference evidence="2 4" key="1">
    <citation type="journal article" date="2020" name="Stud. Mycol.">
        <title>101 Dothideomycetes genomes: a test case for predicting lifestyles and emergence of pathogens.</title>
        <authorList>
            <person name="Haridas S."/>
            <person name="Albert R."/>
            <person name="Binder M."/>
            <person name="Bloem J."/>
            <person name="Labutti K."/>
            <person name="Salamov A."/>
            <person name="Andreopoulos B."/>
            <person name="Baker S."/>
            <person name="Barry K."/>
            <person name="Bills G."/>
            <person name="Bluhm B."/>
            <person name="Cannon C."/>
            <person name="Castanera R."/>
            <person name="Culley D."/>
            <person name="Daum C."/>
            <person name="Ezra D."/>
            <person name="Gonzalez J."/>
            <person name="Henrissat B."/>
            <person name="Kuo A."/>
            <person name="Liang C."/>
            <person name="Lipzen A."/>
            <person name="Lutzoni F."/>
            <person name="Magnuson J."/>
            <person name="Mondo S."/>
            <person name="Nolan M."/>
            <person name="Ohm R."/>
            <person name="Pangilinan J."/>
            <person name="Park H.-J."/>
            <person name="Ramirez L."/>
            <person name="Alfaro M."/>
            <person name="Sun H."/>
            <person name="Tritt A."/>
            <person name="Yoshinaga Y."/>
            <person name="Zwiers L.-H."/>
            <person name="Turgeon B."/>
            <person name="Goodwin S."/>
            <person name="Spatafora J."/>
            <person name="Crous P."/>
            <person name="Grigoriev I."/>
        </authorList>
    </citation>
    <scope>NUCLEOTIDE SEQUENCE</scope>
    <source>
        <strain evidence="2 4">CBS 304.34</strain>
    </source>
</reference>
<dbReference type="RefSeq" id="XP_033580563.1">
    <property type="nucleotide sequence ID" value="XM_033725228.1"/>
</dbReference>
<gene>
    <name evidence="2 4" type="ORF">BDZ99DRAFT_517848</name>
</gene>
<reference evidence="4" key="2">
    <citation type="submission" date="2020-04" db="EMBL/GenBank/DDBJ databases">
        <authorList>
            <consortium name="NCBI Genome Project"/>
        </authorList>
    </citation>
    <scope>NUCLEOTIDE SEQUENCE</scope>
    <source>
        <strain evidence="4">CBS 304.34</strain>
    </source>
</reference>
<name>A0A6A6YYM5_9PEZI</name>
<evidence type="ECO:0000313" key="3">
    <source>
        <dbReference type="Proteomes" id="UP000504636"/>
    </source>
</evidence>
<feature type="transmembrane region" description="Helical" evidence="1">
    <location>
        <begin position="83"/>
        <end position="102"/>
    </location>
</feature>